<dbReference type="EMBL" id="CAJFCV020000004">
    <property type="protein sequence ID" value="CAG9117265.1"/>
    <property type="molecule type" value="Genomic_DNA"/>
</dbReference>
<dbReference type="Proteomes" id="UP000659654">
    <property type="component" value="Unassembled WGS sequence"/>
</dbReference>
<reference evidence="4" key="1">
    <citation type="submission" date="2016-11" db="UniProtKB">
        <authorList>
            <consortium name="WormBaseParasite"/>
        </authorList>
    </citation>
    <scope>IDENTIFICATION</scope>
</reference>
<dbReference type="Proteomes" id="UP000095284">
    <property type="component" value="Unplaced"/>
</dbReference>
<dbReference type="Proteomes" id="UP000582659">
    <property type="component" value="Unassembled WGS sequence"/>
</dbReference>
<keyword evidence="3" id="KW-1185">Reference proteome</keyword>
<proteinExistence type="predicted"/>
<sequence length="180" mass="20100">MILGPGEAIRELPVITSSLFLFWDFAAFVNFGIKKMDFQLFRNRIPTALPGLTYEYVDVHVRYDQLGRNLFISGTVSFGDYVVQRNPISWIDSHNCSLFDAAGARFDLWIGNGANVFPTFQVWSLSRWMNLNPMPDWGVPGFSYSAADHPYNAVADFVAAGLVEPDPDEPSGPPTPNSMD</sequence>
<evidence type="ECO:0000313" key="2">
    <source>
        <dbReference type="Proteomes" id="UP000095284"/>
    </source>
</evidence>
<evidence type="ECO:0000313" key="1">
    <source>
        <dbReference type="EMBL" id="CAD5227229.1"/>
    </source>
</evidence>
<organism evidence="2 4">
    <name type="scientific">Bursaphelenchus xylophilus</name>
    <name type="common">Pinewood nematode worm</name>
    <name type="synonym">Aphelenchoides xylophilus</name>
    <dbReference type="NCBI Taxonomy" id="6326"/>
    <lineage>
        <taxon>Eukaryota</taxon>
        <taxon>Metazoa</taxon>
        <taxon>Ecdysozoa</taxon>
        <taxon>Nematoda</taxon>
        <taxon>Chromadorea</taxon>
        <taxon>Rhabditida</taxon>
        <taxon>Tylenchina</taxon>
        <taxon>Tylenchomorpha</taxon>
        <taxon>Aphelenchoidea</taxon>
        <taxon>Aphelenchoididae</taxon>
        <taxon>Bursaphelenchus</taxon>
    </lineage>
</organism>
<evidence type="ECO:0000313" key="3">
    <source>
        <dbReference type="Proteomes" id="UP000659654"/>
    </source>
</evidence>
<name>A0A1I7S4P0_BURXY</name>
<dbReference type="EMBL" id="CAJFDI010000004">
    <property type="protein sequence ID" value="CAD5227229.1"/>
    <property type="molecule type" value="Genomic_DNA"/>
</dbReference>
<dbReference type="AlphaFoldDB" id="A0A1I7S4P0"/>
<gene>
    <name evidence="1" type="ORF">BXYJ_LOCUS9774</name>
</gene>
<protein>
    <submittedName>
        <fullName evidence="1">(pine wood nematode) hypothetical protein</fullName>
    </submittedName>
</protein>
<dbReference type="WBParaSite" id="BXY_0797300.1">
    <property type="protein sequence ID" value="BXY_0797300.1"/>
    <property type="gene ID" value="BXY_0797300"/>
</dbReference>
<accession>A0A1I7S4P0</accession>
<reference evidence="1" key="2">
    <citation type="submission" date="2020-09" db="EMBL/GenBank/DDBJ databases">
        <authorList>
            <person name="Kikuchi T."/>
        </authorList>
    </citation>
    <scope>NUCLEOTIDE SEQUENCE</scope>
    <source>
        <strain evidence="1">Ka4C1</strain>
    </source>
</reference>
<evidence type="ECO:0000313" key="4">
    <source>
        <dbReference type="WBParaSite" id="BXY_0797300.1"/>
    </source>
</evidence>